<proteinExistence type="inferred from homology"/>
<keyword evidence="4" id="KW-1185">Reference proteome</keyword>
<evidence type="ECO:0000259" key="2">
    <source>
        <dbReference type="Pfam" id="PF03816"/>
    </source>
</evidence>
<dbReference type="Pfam" id="PF03816">
    <property type="entry name" value="LytR_cpsA_psr"/>
    <property type="match status" value="1"/>
</dbReference>
<feature type="domain" description="Cell envelope-related transcriptional attenuator" evidence="2">
    <location>
        <begin position="79"/>
        <end position="231"/>
    </location>
</feature>
<gene>
    <name evidence="3" type="ORF">Pa4123_21770</name>
</gene>
<protein>
    <submittedName>
        <fullName evidence="3">Transcriptional regulator</fullName>
    </submittedName>
</protein>
<dbReference type="InterPro" id="IPR004474">
    <property type="entry name" value="LytR_CpsA_psr"/>
</dbReference>
<name>A0ABQ5QQY6_9ACTN</name>
<organism evidence="3 4">
    <name type="scientific">Phytohabitans aurantiacus</name>
    <dbReference type="NCBI Taxonomy" id="3016789"/>
    <lineage>
        <taxon>Bacteria</taxon>
        <taxon>Bacillati</taxon>
        <taxon>Actinomycetota</taxon>
        <taxon>Actinomycetes</taxon>
        <taxon>Micromonosporales</taxon>
        <taxon>Micromonosporaceae</taxon>
    </lineage>
</organism>
<dbReference type="Gene3D" id="3.40.630.190">
    <property type="entry name" value="LCP protein"/>
    <property type="match status" value="1"/>
</dbReference>
<dbReference type="InterPro" id="IPR050922">
    <property type="entry name" value="LytR/CpsA/Psr_CW_biosynth"/>
</dbReference>
<dbReference type="EMBL" id="BSDI01000007">
    <property type="protein sequence ID" value="GLH96903.1"/>
    <property type="molecule type" value="Genomic_DNA"/>
</dbReference>
<reference evidence="3" key="1">
    <citation type="submission" date="2022-12" db="EMBL/GenBank/DDBJ databases">
        <title>New Phytohabitans aurantiacus sp. RD004123 nov., an actinomycete isolated from soil.</title>
        <authorList>
            <person name="Triningsih D.W."/>
            <person name="Harunari E."/>
            <person name="Igarashi Y."/>
        </authorList>
    </citation>
    <scope>NUCLEOTIDE SEQUENCE</scope>
    <source>
        <strain evidence="3">RD004123</strain>
    </source>
</reference>
<accession>A0ABQ5QQY6</accession>
<evidence type="ECO:0000313" key="3">
    <source>
        <dbReference type="EMBL" id="GLH96903.1"/>
    </source>
</evidence>
<dbReference type="Proteomes" id="UP001144280">
    <property type="component" value="Unassembled WGS sequence"/>
</dbReference>
<dbReference type="PANTHER" id="PTHR33392">
    <property type="entry name" value="POLYISOPRENYL-TEICHOIC ACID--PEPTIDOGLYCAN TEICHOIC ACID TRANSFERASE TAGU"/>
    <property type="match status" value="1"/>
</dbReference>
<evidence type="ECO:0000313" key="4">
    <source>
        <dbReference type="Proteomes" id="UP001144280"/>
    </source>
</evidence>
<comment type="similarity">
    <text evidence="1">Belongs to the LytR/CpsA/Psr (LCP) family.</text>
</comment>
<evidence type="ECO:0000256" key="1">
    <source>
        <dbReference type="ARBA" id="ARBA00006068"/>
    </source>
</evidence>
<sequence length="324" mass="35267">MRSVKRRALVITLAVVFLLAGGGLGAAWAYGRSLDHHLARTNAFAGLPSERPTETVTGALNILVLGSDSRDPDSTTDSRTDTIMLVHVDADHQHAYSISIPRDTWVYVPESADGRNGGTKAKINAAYAWGGTPLVVQTVERYTGVRIDHVVLVDFAGFARITDALGGVDMYVDQSITSIHPPYRKFTKGEHHFTGAEALDYVRQRYQFKDGDFTREKHQQAFLKALMDKAASTGTLTDPVRLNAFLQAVTRSVTVDEDFDLVDTALALRDLRANDITFLTSPSTGTATVDGQSVVEPDTVKAKALYAAVRDDTVAQWVAAQASR</sequence>
<dbReference type="PANTHER" id="PTHR33392:SF6">
    <property type="entry name" value="POLYISOPRENYL-TEICHOIC ACID--PEPTIDOGLYCAN TEICHOIC ACID TRANSFERASE TAGU"/>
    <property type="match status" value="1"/>
</dbReference>
<dbReference type="NCBIfam" id="TIGR00350">
    <property type="entry name" value="lytR_cpsA_psr"/>
    <property type="match status" value="1"/>
</dbReference>
<comment type="caution">
    <text evidence="3">The sequence shown here is derived from an EMBL/GenBank/DDBJ whole genome shotgun (WGS) entry which is preliminary data.</text>
</comment>